<proteinExistence type="inferred from homology"/>
<dbReference type="GO" id="GO:0005576">
    <property type="term" value="C:extracellular region"/>
    <property type="evidence" value="ECO:0007669"/>
    <property type="project" value="UniProtKB-SubCell"/>
</dbReference>
<dbReference type="InterPro" id="IPR018114">
    <property type="entry name" value="TRYPSIN_HIS"/>
</dbReference>
<evidence type="ECO:0000256" key="9">
    <source>
        <dbReference type="ARBA" id="ARBA00023145"/>
    </source>
</evidence>
<dbReference type="Proteomes" id="UP000594454">
    <property type="component" value="Chromosome 1"/>
</dbReference>
<feature type="domain" description="Peptidase S1" evidence="15">
    <location>
        <begin position="32"/>
        <end position="261"/>
    </location>
</feature>
<keyword evidence="5 14" id="KW-0732">Signal</keyword>
<keyword evidence="10" id="KW-1015">Disulfide bond</keyword>
<keyword evidence="6" id="KW-0222">Digestion</keyword>
<dbReference type="CDD" id="cd00190">
    <property type="entry name" value="Tryp_SPc"/>
    <property type="match status" value="1"/>
</dbReference>
<dbReference type="AlphaFoldDB" id="A0A7R8YRW4"/>
<evidence type="ECO:0000256" key="1">
    <source>
        <dbReference type="ARBA" id="ARBA00004613"/>
    </source>
</evidence>
<evidence type="ECO:0000256" key="6">
    <source>
        <dbReference type="ARBA" id="ARBA00022757"/>
    </source>
</evidence>
<dbReference type="EMBL" id="LR899009">
    <property type="protein sequence ID" value="CAD7079904.1"/>
    <property type="molecule type" value="Genomic_DNA"/>
</dbReference>
<evidence type="ECO:0000256" key="2">
    <source>
        <dbReference type="ARBA" id="ARBA00007664"/>
    </source>
</evidence>
<dbReference type="PROSITE" id="PS00134">
    <property type="entry name" value="TRYPSIN_HIS"/>
    <property type="match status" value="1"/>
</dbReference>
<feature type="chain" id="PRO_5031185264" description="trypsin" evidence="14">
    <location>
        <begin position="17"/>
        <end position="262"/>
    </location>
</feature>
<dbReference type="InterPro" id="IPR001314">
    <property type="entry name" value="Peptidase_S1A"/>
</dbReference>
<organism evidence="16 17">
    <name type="scientific">Hermetia illucens</name>
    <name type="common">Black soldier fly</name>
    <dbReference type="NCBI Taxonomy" id="343691"/>
    <lineage>
        <taxon>Eukaryota</taxon>
        <taxon>Metazoa</taxon>
        <taxon>Ecdysozoa</taxon>
        <taxon>Arthropoda</taxon>
        <taxon>Hexapoda</taxon>
        <taxon>Insecta</taxon>
        <taxon>Pterygota</taxon>
        <taxon>Neoptera</taxon>
        <taxon>Endopterygota</taxon>
        <taxon>Diptera</taxon>
        <taxon>Brachycera</taxon>
        <taxon>Stratiomyomorpha</taxon>
        <taxon>Stratiomyidae</taxon>
        <taxon>Hermetiinae</taxon>
        <taxon>Hermetia</taxon>
    </lineage>
</organism>
<dbReference type="Pfam" id="PF00089">
    <property type="entry name" value="Trypsin"/>
    <property type="match status" value="1"/>
</dbReference>
<dbReference type="SMART" id="SM00020">
    <property type="entry name" value="Tryp_SPc"/>
    <property type="match status" value="1"/>
</dbReference>
<evidence type="ECO:0000256" key="13">
    <source>
        <dbReference type="RuleBase" id="RU363034"/>
    </source>
</evidence>
<evidence type="ECO:0000256" key="5">
    <source>
        <dbReference type="ARBA" id="ARBA00022729"/>
    </source>
</evidence>
<feature type="signal peptide" evidence="14">
    <location>
        <begin position="1"/>
        <end position="16"/>
    </location>
</feature>
<evidence type="ECO:0000313" key="17">
    <source>
        <dbReference type="Proteomes" id="UP000594454"/>
    </source>
</evidence>
<protein>
    <recommendedName>
        <fullName evidence="12">trypsin</fullName>
        <ecNumber evidence="12">3.4.21.4</ecNumber>
    </recommendedName>
</protein>
<evidence type="ECO:0000256" key="14">
    <source>
        <dbReference type="SAM" id="SignalP"/>
    </source>
</evidence>
<dbReference type="GO" id="GO:0004252">
    <property type="term" value="F:serine-type endopeptidase activity"/>
    <property type="evidence" value="ECO:0007669"/>
    <property type="project" value="UniProtKB-EC"/>
</dbReference>
<dbReference type="EC" id="3.4.21.4" evidence="12"/>
<dbReference type="PANTHER" id="PTHR24276:SF97">
    <property type="entry name" value="GH13245P2-RELATED"/>
    <property type="match status" value="1"/>
</dbReference>
<dbReference type="FunFam" id="2.40.10.10:FF:000077">
    <property type="entry name" value="Predicted protein"/>
    <property type="match status" value="1"/>
</dbReference>
<sequence>MLYLTFLLPFVGLALSAVIEEQRFMPMLDGRIVGGQVIDITDAPHQVSLNTHAFGHFCGGSIIGSRWVLTAAHCTDSYKNQVIPLLRVRCGTSKRRTGGELIYVKKIYQHPKFSMKTVDFDFSILELVRDINMDHTKKPIALPALNQPVVEGTMCTITGWGHTKNDLENNNLLRGTKVPIFNQVKCINAYRGLGTITDRMFCAGFPSGGKDACQGDSGGPLVANDVLIGIISWGYGCAKPDYPGVYARIASVRDWIKANSGV</sequence>
<dbReference type="SUPFAM" id="SSF50494">
    <property type="entry name" value="Trypsin-like serine proteases"/>
    <property type="match status" value="1"/>
</dbReference>
<evidence type="ECO:0000256" key="8">
    <source>
        <dbReference type="ARBA" id="ARBA00022825"/>
    </source>
</evidence>
<comment type="subcellular location">
    <subcellularLocation>
        <location evidence="1">Secreted</location>
    </subcellularLocation>
</comment>
<dbReference type="Gene3D" id="2.40.10.10">
    <property type="entry name" value="Trypsin-like serine proteases"/>
    <property type="match status" value="1"/>
</dbReference>
<keyword evidence="17" id="KW-1185">Reference proteome</keyword>
<keyword evidence="3" id="KW-0964">Secreted</keyword>
<comment type="similarity">
    <text evidence="2">Belongs to the peptidase S1 family.</text>
</comment>
<dbReference type="PROSITE" id="PS50240">
    <property type="entry name" value="TRYPSIN_DOM"/>
    <property type="match status" value="1"/>
</dbReference>
<dbReference type="InterPro" id="IPR001254">
    <property type="entry name" value="Trypsin_dom"/>
</dbReference>
<dbReference type="InterPro" id="IPR050430">
    <property type="entry name" value="Peptidase_S1"/>
</dbReference>
<evidence type="ECO:0000313" key="16">
    <source>
        <dbReference type="EMBL" id="CAD7079904.1"/>
    </source>
</evidence>
<evidence type="ECO:0000256" key="12">
    <source>
        <dbReference type="ARBA" id="ARBA00038868"/>
    </source>
</evidence>
<dbReference type="InterPro" id="IPR009003">
    <property type="entry name" value="Peptidase_S1_PA"/>
</dbReference>
<accession>A0A7R8YRW4</accession>
<dbReference type="InterPro" id="IPR043504">
    <property type="entry name" value="Peptidase_S1_PA_chymotrypsin"/>
</dbReference>
<comment type="catalytic activity">
    <reaction evidence="11">
        <text>Preferential cleavage: Arg-|-Xaa, Lys-|-Xaa.</text>
        <dbReference type="EC" id="3.4.21.4"/>
    </reaction>
</comment>
<dbReference type="PANTHER" id="PTHR24276">
    <property type="entry name" value="POLYSERASE-RELATED"/>
    <property type="match status" value="1"/>
</dbReference>
<gene>
    <name evidence="16" type="ORF">HERILL_LOCUS3091</name>
</gene>
<evidence type="ECO:0000256" key="7">
    <source>
        <dbReference type="ARBA" id="ARBA00022801"/>
    </source>
</evidence>
<dbReference type="GO" id="GO:0006508">
    <property type="term" value="P:proteolysis"/>
    <property type="evidence" value="ECO:0007669"/>
    <property type="project" value="UniProtKB-KW"/>
</dbReference>
<dbReference type="InParanoid" id="A0A7R8YRW4"/>
<name>A0A7R8YRW4_HERIL</name>
<dbReference type="OrthoDB" id="10059102at2759"/>
<evidence type="ECO:0000256" key="3">
    <source>
        <dbReference type="ARBA" id="ARBA00022525"/>
    </source>
</evidence>
<evidence type="ECO:0000259" key="15">
    <source>
        <dbReference type="PROSITE" id="PS50240"/>
    </source>
</evidence>
<evidence type="ECO:0000256" key="10">
    <source>
        <dbReference type="ARBA" id="ARBA00023157"/>
    </source>
</evidence>
<evidence type="ECO:0000256" key="4">
    <source>
        <dbReference type="ARBA" id="ARBA00022670"/>
    </source>
</evidence>
<keyword evidence="4 13" id="KW-0645">Protease</keyword>
<dbReference type="PROSITE" id="PS00135">
    <property type="entry name" value="TRYPSIN_SER"/>
    <property type="match status" value="1"/>
</dbReference>
<keyword evidence="7 13" id="KW-0378">Hydrolase</keyword>
<dbReference type="PRINTS" id="PR00722">
    <property type="entry name" value="CHYMOTRYPSIN"/>
</dbReference>
<dbReference type="InterPro" id="IPR033116">
    <property type="entry name" value="TRYPSIN_SER"/>
</dbReference>
<dbReference type="GO" id="GO:0007586">
    <property type="term" value="P:digestion"/>
    <property type="evidence" value="ECO:0007669"/>
    <property type="project" value="UniProtKB-KW"/>
</dbReference>
<keyword evidence="8 13" id="KW-0720">Serine protease</keyword>
<evidence type="ECO:0000256" key="11">
    <source>
        <dbReference type="ARBA" id="ARBA00036320"/>
    </source>
</evidence>
<reference evidence="16 17" key="1">
    <citation type="submission" date="2020-11" db="EMBL/GenBank/DDBJ databases">
        <authorList>
            <person name="Wallbank WR R."/>
            <person name="Pardo Diaz C."/>
            <person name="Kozak K."/>
            <person name="Martin S."/>
            <person name="Jiggins C."/>
            <person name="Moest M."/>
            <person name="Warren A I."/>
            <person name="Generalovic N T."/>
            <person name="Byers J.R.P. K."/>
            <person name="Montejo-Kovacevich G."/>
            <person name="Yen C E."/>
        </authorList>
    </citation>
    <scope>NUCLEOTIDE SEQUENCE [LARGE SCALE GENOMIC DNA]</scope>
</reference>
<keyword evidence="9" id="KW-0865">Zymogen</keyword>